<evidence type="ECO:0000313" key="2">
    <source>
        <dbReference type="EMBL" id="VDN00756.1"/>
    </source>
</evidence>
<proteinExistence type="predicted"/>
<keyword evidence="1" id="KW-0472">Membrane</keyword>
<evidence type="ECO:0000256" key="1">
    <source>
        <dbReference type="SAM" id="Phobius"/>
    </source>
</evidence>
<dbReference type="Proteomes" id="UP000276776">
    <property type="component" value="Unassembled WGS sequence"/>
</dbReference>
<reference evidence="2 3" key="2">
    <citation type="submission" date="2018-11" db="EMBL/GenBank/DDBJ databases">
        <authorList>
            <consortium name="Pathogen Informatics"/>
        </authorList>
    </citation>
    <scope>NUCLEOTIDE SEQUENCE [LARGE SCALE GENOMIC DNA]</scope>
</reference>
<accession>A0A0N5CU45</accession>
<gene>
    <name evidence="2" type="ORF">TCLT_LOCUS3754</name>
</gene>
<keyword evidence="1" id="KW-1133">Transmembrane helix</keyword>
<evidence type="ECO:0000313" key="4">
    <source>
        <dbReference type="WBParaSite" id="TCLT_0000376501-mRNA-1"/>
    </source>
</evidence>
<organism evidence="4">
    <name type="scientific">Thelazia callipaeda</name>
    <name type="common">Oriental eyeworm</name>
    <name type="synonym">Parasitic nematode</name>
    <dbReference type="NCBI Taxonomy" id="103827"/>
    <lineage>
        <taxon>Eukaryota</taxon>
        <taxon>Metazoa</taxon>
        <taxon>Ecdysozoa</taxon>
        <taxon>Nematoda</taxon>
        <taxon>Chromadorea</taxon>
        <taxon>Rhabditida</taxon>
        <taxon>Spirurina</taxon>
        <taxon>Spiruromorpha</taxon>
        <taxon>Thelazioidea</taxon>
        <taxon>Thelaziidae</taxon>
        <taxon>Thelazia</taxon>
    </lineage>
</organism>
<dbReference type="WBParaSite" id="TCLT_0000376501-mRNA-1">
    <property type="protein sequence ID" value="TCLT_0000376501-mRNA-1"/>
    <property type="gene ID" value="TCLT_0000376501"/>
</dbReference>
<reference evidence="4" key="1">
    <citation type="submission" date="2017-02" db="UniProtKB">
        <authorList>
            <consortium name="WormBaseParasite"/>
        </authorList>
    </citation>
    <scope>IDENTIFICATION</scope>
</reference>
<keyword evidence="3" id="KW-1185">Reference proteome</keyword>
<dbReference type="EMBL" id="UYYF01004266">
    <property type="protein sequence ID" value="VDN00756.1"/>
    <property type="molecule type" value="Genomic_DNA"/>
</dbReference>
<dbReference type="AlphaFoldDB" id="A0A0N5CU45"/>
<name>A0A0N5CU45_THECL</name>
<keyword evidence="1" id="KW-0812">Transmembrane</keyword>
<sequence>MKSFSDPYLDDYFSFGANGIAVGNFQNRRVMWPRNFHASWKCDVWYWLMMTAYQLLSFVSSINIYKAIERLVMEIISKNFYEKSVSDMHSDNSARKIIQS</sequence>
<evidence type="ECO:0000313" key="3">
    <source>
        <dbReference type="Proteomes" id="UP000276776"/>
    </source>
</evidence>
<protein>
    <submittedName>
        <fullName evidence="4">Innexin</fullName>
    </submittedName>
</protein>
<feature type="transmembrane region" description="Helical" evidence="1">
    <location>
        <begin position="44"/>
        <end position="65"/>
    </location>
</feature>